<evidence type="ECO:0000256" key="1">
    <source>
        <dbReference type="SAM" id="SignalP"/>
    </source>
</evidence>
<accession>A0A7Y8KW95</accession>
<protein>
    <submittedName>
        <fullName evidence="2">Uncharacterized protein</fullName>
    </submittedName>
</protein>
<sequence>MKKSLFIKTAVALALAAPLLASAESNLVTGTGTANAHLDFRVVIPGFIALKVGTGAILSNDGTVDEVAFVLTDPQVGADGSIAATSGGIVPVQLLSNIGNVNFASAGADLTDGTDSIPLSRITVASAGTLAHPAFGAAATTVTPTTGRIINRTSNWTFSYNHQGATAPVGAGTYETTVTYTAVAP</sequence>
<organism evidence="2 3">
    <name type="scientific">Hydrogenophaga aromaticivorans</name>
    <dbReference type="NCBI Taxonomy" id="2610898"/>
    <lineage>
        <taxon>Bacteria</taxon>
        <taxon>Pseudomonadati</taxon>
        <taxon>Pseudomonadota</taxon>
        <taxon>Betaproteobacteria</taxon>
        <taxon>Burkholderiales</taxon>
        <taxon>Comamonadaceae</taxon>
        <taxon>Hydrogenophaga</taxon>
    </lineage>
</organism>
<reference evidence="2 3" key="1">
    <citation type="submission" date="2019-09" db="EMBL/GenBank/DDBJ databases">
        <title>Hydrogenophaga aromatica sp. nov., isolated from a para-xylene-degrading enrichment culture.</title>
        <authorList>
            <person name="Tancsics A."/>
            <person name="Banerjee S."/>
        </authorList>
    </citation>
    <scope>NUCLEOTIDE SEQUENCE [LARGE SCALE GENOMIC DNA]</scope>
    <source>
        <strain evidence="2 3">D2P1</strain>
    </source>
</reference>
<gene>
    <name evidence="2" type="ORF">F3K02_03355</name>
</gene>
<keyword evidence="3" id="KW-1185">Reference proteome</keyword>
<dbReference type="EMBL" id="VYGV01000004">
    <property type="protein sequence ID" value="NWF44292.1"/>
    <property type="molecule type" value="Genomic_DNA"/>
</dbReference>
<feature type="signal peptide" evidence="1">
    <location>
        <begin position="1"/>
        <end position="23"/>
    </location>
</feature>
<evidence type="ECO:0000313" key="3">
    <source>
        <dbReference type="Proteomes" id="UP000545507"/>
    </source>
</evidence>
<comment type="caution">
    <text evidence="2">The sequence shown here is derived from an EMBL/GenBank/DDBJ whole genome shotgun (WGS) entry which is preliminary data.</text>
</comment>
<dbReference type="RefSeq" id="WP_177133328.1">
    <property type="nucleotide sequence ID" value="NZ_VYGV01000004.1"/>
</dbReference>
<dbReference type="Proteomes" id="UP000545507">
    <property type="component" value="Unassembled WGS sequence"/>
</dbReference>
<proteinExistence type="predicted"/>
<dbReference type="AlphaFoldDB" id="A0A7Y8KW95"/>
<feature type="chain" id="PRO_5030935439" evidence="1">
    <location>
        <begin position="24"/>
        <end position="185"/>
    </location>
</feature>
<name>A0A7Y8KW95_9BURK</name>
<keyword evidence="1" id="KW-0732">Signal</keyword>
<evidence type="ECO:0000313" key="2">
    <source>
        <dbReference type="EMBL" id="NWF44292.1"/>
    </source>
</evidence>